<dbReference type="STRING" id="1715691.TA5113_01104"/>
<dbReference type="EMBL" id="CYUE01000020">
    <property type="protein sequence ID" value="CUK26467.1"/>
    <property type="molecule type" value="Genomic_DNA"/>
</dbReference>
<evidence type="ECO:0000259" key="1">
    <source>
        <dbReference type="Pfam" id="PF05170"/>
    </source>
</evidence>
<proteinExistence type="predicted"/>
<evidence type="ECO:0000313" key="2">
    <source>
        <dbReference type="EMBL" id="CUK26467.1"/>
    </source>
</evidence>
<protein>
    <submittedName>
        <fullName evidence="2">Putative assembly protein</fullName>
    </submittedName>
</protein>
<gene>
    <name evidence="2" type="ORF">TA5114_02277</name>
</gene>
<dbReference type="InterPro" id="IPR052894">
    <property type="entry name" value="AsmA-related"/>
</dbReference>
<organism evidence="2 3">
    <name type="scientific">Cognatishimia activa</name>
    <dbReference type="NCBI Taxonomy" id="1715691"/>
    <lineage>
        <taxon>Bacteria</taxon>
        <taxon>Pseudomonadati</taxon>
        <taxon>Pseudomonadota</taxon>
        <taxon>Alphaproteobacteria</taxon>
        <taxon>Rhodobacterales</taxon>
        <taxon>Paracoccaceae</taxon>
        <taxon>Cognatishimia</taxon>
    </lineage>
</organism>
<name>A0A0P1IWP5_9RHOB</name>
<dbReference type="Pfam" id="PF05170">
    <property type="entry name" value="AsmA"/>
    <property type="match status" value="2"/>
</dbReference>
<reference evidence="3" key="1">
    <citation type="submission" date="2015-09" db="EMBL/GenBank/DDBJ databases">
        <authorList>
            <person name="Rodrigo-Torres Lidia"/>
            <person name="Arahal R.David."/>
        </authorList>
    </citation>
    <scope>NUCLEOTIDE SEQUENCE [LARGE SCALE GENOMIC DNA]</scope>
    <source>
        <strain evidence="3">CECT 5114</strain>
    </source>
</reference>
<dbReference type="Proteomes" id="UP000051184">
    <property type="component" value="Unassembled WGS sequence"/>
</dbReference>
<dbReference type="OrthoDB" id="5439561at2"/>
<evidence type="ECO:0000313" key="3">
    <source>
        <dbReference type="Proteomes" id="UP000051184"/>
    </source>
</evidence>
<keyword evidence="3" id="KW-1185">Reference proteome</keyword>
<dbReference type="PANTHER" id="PTHR30441">
    <property type="entry name" value="DUF748 DOMAIN-CONTAINING PROTEIN"/>
    <property type="match status" value="1"/>
</dbReference>
<sequence>MRIIKILLSVIVVLVLTVVGLVFVLPGEKIANLAADQVKARTGRDLAFTGDVNFSVFPTLGVSTGAVSLSNADWSDKGPMFEADGAKIGVDLMALIGGAVQIKNIELDGAKVLLEQDGEGHANWDLLPSGESADVATSDSAATEEGAGFTLDKLTISDASVRYLDGAGQEITLNDVNASLDWGGSDAVISLTARPASEAVSVEATIGNLDTLLGGDITTLLAEVSAAGNTVKFDGRASIIPEIQGVASASVPNPDAFMAALGLAGAGAPATDFSGDVTFTKDQIFSLRGGKIKLSGNSFSADADVDLKGKPVVTAKINAGDFELTQFTGTGGEGASSESAEGWSKDPIDASALGLFDGQITISASSIATGTLNFGASQLIVDVDRSRAVATLKELNGYDGKISGQFVANNRNGLSVGGKINVAGMQLQGLLTDFADISRFTGAADAALGFLASGNSLHAIMNSLDGDGNVQVGQGTISGIDLDQLFRGTPSGGTTVFDNMTGSWTIASGILTNNDLLMDLPNVQAKGAGTIGLGPQNIDYTFTPQVKNDTDTGIAIPVRVKGPWADPRIWPDLEAVVNQNFKEETKQLEEKAKQAVADKLGVQAEEGQSLEDAAKEKLEKEVGNQLLKLLGQN</sequence>
<dbReference type="RefSeq" id="WP_058315353.1">
    <property type="nucleotide sequence ID" value="NZ_CYTO01000009.1"/>
</dbReference>
<feature type="domain" description="AsmA" evidence="1">
    <location>
        <begin position="342"/>
        <end position="516"/>
    </location>
</feature>
<dbReference type="AlphaFoldDB" id="A0A0P1IWP5"/>
<dbReference type="GO" id="GO:0005886">
    <property type="term" value="C:plasma membrane"/>
    <property type="evidence" value="ECO:0007669"/>
    <property type="project" value="TreeGrafter"/>
</dbReference>
<feature type="domain" description="AsmA" evidence="1">
    <location>
        <begin position="3"/>
        <end position="177"/>
    </location>
</feature>
<dbReference type="InterPro" id="IPR007844">
    <property type="entry name" value="AsmA"/>
</dbReference>
<accession>A0A0P1IWP5</accession>
<dbReference type="GO" id="GO:0090313">
    <property type="term" value="P:regulation of protein targeting to membrane"/>
    <property type="evidence" value="ECO:0007669"/>
    <property type="project" value="TreeGrafter"/>
</dbReference>
<dbReference type="PANTHER" id="PTHR30441:SF4">
    <property type="entry name" value="PROTEIN ASMA"/>
    <property type="match status" value="1"/>
</dbReference>